<organism evidence="3 4">
    <name type="scientific">Ceraceosorus bombacis</name>
    <dbReference type="NCBI Taxonomy" id="401625"/>
    <lineage>
        <taxon>Eukaryota</taxon>
        <taxon>Fungi</taxon>
        <taxon>Dikarya</taxon>
        <taxon>Basidiomycota</taxon>
        <taxon>Ustilaginomycotina</taxon>
        <taxon>Exobasidiomycetes</taxon>
        <taxon>Ceraceosorales</taxon>
        <taxon>Ceraceosoraceae</taxon>
        <taxon>Ceraceosorus</taxon>
    </lineage>
</organism>
<dbReference type="Proteomes" id="UP000054845">
    <property type="component" value="Unassembled WGS sequence"/>
</dbReference>
<evidence type="ECO:0000313" key="3">
    <source>
        <dbReference type="EMBL" id="CEH15657.1"/>
    </source>
</evidence>
<keyword evidence="2" id="KW-0472">Membrane</keyword>
<feature type="compositionally biased region" description="Polar residues" evidence="1">
    <location>
        <begin position="397"/>
        <end position="406"/>
    </location>
</feature>
<feature type="transmembrane region" description="Helical" evidence="2">
    <location>
        <begin position="176"/>
        <end position="198"/>
    </location>
</feature>
<keyword evidence="4" id="KW-1185">Reference proteome</keyword>
<feature type="compositionally biased region" description="Polar residues" evidence="1">
    <location>
        <begin position="333"/>
        <end position="350"/>
    </location>
</feature>
<accession>A0A0P1BI02</accession>
<sequence length="406" mass="44188">MPPPPTLPPPIESVVVSIRQLSFVALVFLGIFWWELLIFLPSDYRILRHIFGGARKRAKVPLTAYLVLGMRWLTFGVTIPAADFFFGSEGNCDAMQRAMYALYAVVTVCVATLFGLRCWIIWQKSNVVAAILILVGGATVAAWAWTATLYRGQPNPLAQVSGVRCALMSDAGRKRAIAFGLETLYDCIVFSLTLWALVQRRVLSTSATKGSSAYRVRKSLLRSSAAYFGISFLLSIPIPIYFALSVIFASRLVYNSIEARLGESKDMFSTAERSTEKSSRSDAGGAVAGGGGGHRAARIAVPRGQANPYAASGTEHILELHESTSRAEHKPRSTFSLSGSAQPDNGSFDTSSRHGFVPPTDWHMSKDGPPALESHPPPTAHPTHTPPTRAGYDSPYETWTSEPHAR</sequence>
<keyword evidence="2" id="KW-0812">Transmembrane</keyword>
<feature type="compositionally biased region" description="Basic and acidic residues" evidence="1">
    <location>
        <begin position="321"/>
        <end position="331"/>
    </location>
</feature>
<evidence type="ECO:0000256" key="2">
    <source>
        <dbReference type="SAM" id="Phobius"/>
    </source>
</evidence>
<dbReference type="EMBL" id="CCYA01000272">
    <property type="protein sequence ID" value="CEH15657.1"/>
    <property type="molecule type" value="Genomic_DNA"/>
</dbReference>
<evidence type="ECO:0000313" key="4">
    <source>
        <dbReference type="Proteomes" id="UP000054845"/>
    </source>
</evidence>
<proteinExistence type="predicted"/>
<name>A0A0P1BI02_9BASI</name>
<dbReference type="AlphaFoldDB" id="A0A0P1BI02"/>
<feature type="transmembrane region" description="Helical" evidence="2">
    <location>
        <begin position="225"/>
        <end position="248"/>
    </location>
</feature>
<feature type="region of interest" description="Disordered" evidence="1">
    <location>
        <begin position="321"/>
        <end position="406"/>
    </location>
</feature>
<feature type="transmembrane region" description="Helical" evidence="2">
    <location>
        <begin position="62"/>
        <end position="86"/>
    </location>
</feature>
<reference evidence="3 4" key="1">
    <citation type="submission" date="2014-09" db="EMBL/GenBank/DDBJ databases">
        <authorList>
            <person name="Magalhaes I.L.F."/>
            <person name="Oliveira U."/>
            <person name="Santos F.R."/>
            <person name="Vidigal T.H.D.A."/>
            <person name="Brescovit A.D."/>
            <person name="Santos A.J."/>
        </authorList>
    </citation>
    <scope>NUCLEOTIDE SEQUENCE [LARGE SCALE GENOMIC DNA]</scope>
</reference>
<feature type="transmembrane region" description="Helical" evidence="2">
    <location>
        <begin position="98"/>
        <end position="120"/>
    </location>
</feature>
<feature type="region of interest" description="Disordered" evidence="1">
    <location>
        <begin position="270"/>
        <end position="295"/>
    </location>
</feature>
<feature type="transmembrane region" description="Helical" evidence="2">
    <location>
        <begin position="20"/>
        <end position="41"/>
    </location>
</feature>
<feature type="transmembrane region" description="Helical" evidence="2">
    <location>
        <begin position="127"/>
        <end position="146"/>
    </location>
</feature>
<protein>
    <submittedName>
        <fullName evidence="3">Uncharacterized protein</fullName>
    </submittedName>
</protein>
<keyword evidence="2" id="KW-1133">Transmembrane helix</keyword>
<dbReference type="OrthoDB" id="10451854at2759"/>
<evidence type="ECO:0000256" key="1">
    <source>
        <dbReference type="SAM" id="MobiDB-lite"/>
    </source>
</evidence>